<dbReference type="OrthoDB" id="2014654at2759"/>
<dbReference type="Gene3D" id="3.30.420.40">
    <property type="match status" value="1"/>
</dbReference>
<dbReference type="GO" id="GO:0006357">
    <property type="term" value="P:regulation of transcription by RNA polymerase II"/>
    <property type="evidence" value="ECO:0007669"/>
    <property type="project" value="TreeGrafter"/>
</dbReference>
<dbReference type="Gene3D" id="3.30.420.150">
    <property type="entry name" value="Exopolyphosphatase. Domain 2"/>
    <property type="match status" value="1"/>
</dbReference>
<proteinExistence type="predicted"/>
<organism evidence="3 4">
    <name type="scientific">Oidiodendron maius (strain Zn)</name>
    <dbReference type="NCBI Taxonomy" id="913774"/>
    <lineage>
        <taxon>Eukaryota</taxon>
        <taxon>Fungi</taxon>
        <taxon>Dikarya</taxon>
        <taxon>Ascomycota</taxon>
        <taxon>Pezizomycotina</taxon>
        <taxon>Leotiomycetes</taxon>
        <taxon>Leotiomycetes incertae sedis</taxon>
        <taxon>Myxotrichaceae</taxon>
        <taxon>Oidiodendron</taxon>
    </lineage>
</organism>
<protein>
    <submittedName>
        <fullName evidence="3">Uncharacterized protein</fullName>
    </submittedName>
</protein>
<feature type="domain" description="Ppx/GppA phosphatase N-terminal" evidence="1">
    <location>
        <begin position="20"/>
        <end position="329"/>
    </location>
</feature>
<dbReference type="InParanoid" id="A0A0C3HH17"/>
<dbReference type="AlphaFoldDB" id="A0A0C3HH17"/>
<dbReference type="PANTHER" id="PTHR30005:SF0">
    <property type="entry name" value="RETROGRADE REGULATION PROTEIN 2"/>
    <property type="match status" value="1"/>
</dbReference>
<dbReference type="Pfam" id="PF02541">
    <property type="entry name" value="Ppx-GppA"/>
    <property type="match status" value="1"/>
</dbReference>
<evidence type="ECO:0000259" key="1">
    <source>
        <dbReference type="Pfam" id="PF02541"/>
    </source>
</evidence>
<reference evidence="3 4" key="1">
    <citation type="submission" date="2014-04" db="EMBL/GenBank/DDBJ databases">
        <authorList>
            <consortium name="DOE Joint Genome Institute"/>
            <person name="Kuo A."/>
            <person name="Martino E."/>
            <person name="Perotto S."/>
            <person name="Kohler A."/>
            <person name="Nagy L.G."/>
            <person name="Floudas D."/>
            <person name="Copeland A."/>
            <person name="Barry K.W."/>
            <person name="Cichocki N."/>
            <person name="Veneault-Fourrey C."/>
            <person name="LaButti K."/>
            <person name="Lindquist E.A."/>
            <person name="Lipzen A."/>
            <person name="Lundell T."/>
            <person name="Morin E."/>
            <person name="Murat C."/>
            <person name="Sun H."/>
            <person name="Tunlid A."/>
            <person name="Henrissat B."/>
            <person name="Grigoriev I.V."/>
            <person name="Hibbett D.S."/>
            <person name="Martin F."/>
            <person name="Nordberg H.P."/>
            <person name="Cantor M.N."/>
            <person name="Hua S.X."/>
        </authorList>
    </citation>
    <scope>NUCLEOTIDE SEQUENCE [LARGE SCALE GENOMIC DNA]</scope>
    <source>
        <strain evidence="3 4">Zn</strain>
    </source>
</reference>
<evidence type="ECO:0000259" key="2">
    <source>
        <dbReference type="Pfam" id="PF23566"/>
    </source>
</evidence>
<dbReference type="InterPro" id="IPR003695">
    <property type="entry name" value="Ppx_GppA_N"/>
</dbReference>
<dbReference type="InterPro" id="IPR050273">
    <property type="entry name" value="GppA/Ppx_hydrolase"/>
</dbReference>
<dbReference type="InterPro" id="IPR057512">
    <property type="entry name" value="RTG2_C"/>
</dbReference>
<dbReference type="EMBL" id="KN832870">
    <property type="protein sequence ID" value="KIN07506.1"/>
    <property type="molecule type" value="Genomic_DNA"/>
</dbReference>
<evidence type="ECO:0000313" key="3">
    <source>
        <dbReference type="EMBL" id="KIN07506.1"/>
    </source>
</evidence>
<dbReference type="FunFam" id="3.30.420.40:FF:000191">
    <property type="entry name" value="Retrograde regulation protein 2"/>
    <property type="match status" value="1"/>
</dbReference>
<dbReference type="PANTHER" id="PTHR30005">
    <property type="entry name" value="EXOPOLYPHOSPHATASE"/>
    <property type="match status" value="1"/>
</dbReference>
<evidence type="ECO:0000313" key="4">
    <source>
        <dbReference type="Proteomes" id="UP000054321"/>
    </source>
</evidence>
<feature type="domain" description="RTG2 C-terminal" evidence="2">
    <location>
        <begin position="337"/>
        <end position="559"/>
    </location>
</feature>
<dbReference type="Gene3D" id="1.10.3210.10">
    <property type="entry name" value="Hypothetical protein af1432"/>
    <property type="match status" value="1"/>
</dbReference>
<dbReference type="Proteomes" id="UP000054321">
    <property type="component" value="Unassembled WGS sequence"/>
</dbReference>
<dbReference type="FunCoup" id="A0A0C3HH17">
    <property type="interactions" value="269"/>
</dbReference>
<dbReference type="SUPFAM" id="SSF53067">
    <property type="entry name" value="Actin-like ATPase domain"/>
    <property type="match status" value="2"/>
</dbReference>
<dbReference type="HOGENOM" id="CLU_033165_0_0_1"/>
<keyword evidence="4" id="KW-1185">Reference proteome</keyword>
<gene>
    <name evidence="3" type="ORF">OIDMADRAFT_47409</name>
</gene>
<sequence>MTNGIRFSVSNLAPPTSRILPTLLSYRLDVSLYTAQYDPETGDRVPIPDEVINEVVAALLRFKIICNDLSVPRKHIRIIATEATRTALNSEEFRKEIRNVTGLEVEMLSEEEEGYVGALGVASGFSDVSGLVMDLGGGSTQITWITSTAGRVEVSPKGSVSFPYGAAALTKKLKELREGKSPEDGDAAVARLREEMRTNFANAYNDLQVPENMIQKAVSEGGFPIYLSGGGFRGWGYLLLYLSQVHGGHYPISLINGFSASKAEFEDVERLKKVARQADKIFRVSDRRRAQVPAVAFLVNVVAEALPHGIRIAHFAQGGVREGILFRELTPDVRERDPLEVATEIYAHKSADAISNLILAGIPKPSQTGGRSFPESISKHVIHAFCNVLYVHSPMSKEAASTAALYSTSTGIMSSTHGVSHEDRALLALMLEERYEGELPPRESQFKQSLRGILSSEEIWWTRYVGTLGLLLSKVYPAGVVDEKTPRIKVDSEWASGFGKRKRKEGLRLILSIKKMEHDPMMLREVEDQAEDIKKVGKQKHWIGGRAGWGMAVDIDIREVEEF</sequence>
<dbReference type="Pfam" id="PF23566">
    <property type="entry name" value="RTG2_C"/>
    <property type="match status" value="1"/>
</dbReference>
<reference evidence="4" key="2">
    <citation type="submission" date="2015-01" db="EMBL/GenBank/DDBJ databases">
        <title>Evolutionary Origins and Diversification of the Mycorrhizal Mutualists.</title>
        <authorList>
            <consortium name="DOE Joint Genome Institute"/>
            <consortium name="Mycorrhizal Genomics Consortium"/>
            <person name="Kohler A."/>
            <person name="Kuo A."/>
            <person name="Nagy L.G."/>
            <person name="Floudas D."/>
            <person name="Copeland A."/>
            <person name="Barry K.W."/>
            <person name="Cichocki N."/>
            <person name="Veneault-Fourrey C."/>
            <person name="LaButti K."/>
            <person name="Lindquist E.A."/>
            <person name="Lipzen A."/>
            <person name="Lundell T."/>
            <person name="Morin E."/>
            <person name="Murat C."/>
            <person name="Riley R."/>
            <person name="Ohm R."/>
            <person name="Sun H."/>
            <person name="Tunlid A."/>
            <person name="Henrissat B."/>
            <person name="Grigoriev I.V."/>
            <person name="Hibbett D.S."/>
            <person name="Martin F."/>
        </authorList>
    </citation>
    <scope>NUCLEOTIDE SEQUENCE [LARGE SCALE GENOMIC DNA]</scope>
    <source>
        <strain evidence="4">Zn</strain>
    </source>
</reference>
<name>A0A0C3HH17_OIDMZ</name>
<dbReference type="InterPro" id="IPR043129">
    <property type="entry name" value="ATPase_NBD"/>
</dbReference>
<accession>A0A0C3HH17</accession>